<protein>
    <recommendedName>
        <fullName evidence="6">Major facilitator superfamily (MFS) profile domain-containing protein</fullName>
    </recommendedName>
</protein>
<feature type="transmembrane region" description="Helical" evidence="5">
    <location>
        <begin position="230"/>
        <end position="250"/>
    </location>
</feature>
<feature type="transmembrane region" description="Helical" evidence="5">
    <location>
        <begin position="6"/>
        <end position="24"/>
    </location>
</feature>
<dbReference type="PANTHER" id="PTHR48021:SF1">
    <property type="entry name" value="GH07001P-RELATED"/>
    <property type="match status" value="1"/>
</dbReference>
<feature type="transmembrane region" description="Helical" evidence="5">
    <location>
        <begin position="320"/>
        <end position="344"/>
    </location>
</feature>
<dbReference type="AlphaFoldDB" id="A0A835L6N5"/>
<dbReference type="SUPFAM" id="SSF103473">
    <property type="entry name" value="MFS general substrate transporter"/>
    <property type="match status" value="1"/>
</dbReference>
<evidence type="ECO:0000313" key="8">
    <source>
        <dbReference type="Proteomes" id="UP000648187"/>
    </source>
</evidence>
<dbReference type="EMBL" id="JACKWZ010000214">
    <property type="protein sequence ID" value="KAF9411738.1"/>
    <property type="molecule type" value="Genomic_DNA"/>
</dbReference>
<feature type="transmembrane region" description="Helical" evidence="5">
    <location>
        <begin position="79"/>
        <end position="98"/>
    </location>
</feature>
<gene>
    <name evidence="7" type="ORF">HW555_009529</name>
</gene>
<dbReference type="InterPro" id="IPR036259">
    <property type="entry name" value="MFS_trans_sf"/>
</dbReference>
<dbReference type="PROSITE" id="PS00217">
    <property type="entry name" value="SUGAR_TRANSPORT_2"/>
    <property type="match status" value="1"/>
</dbReference>
<evidence type="ECO:0000256" key="1">
    <source>
        <dbReference type="ARBA" id="ARBA00004141"/>
    </source>
</evidence>
<proteinExistence type="predicted"/>
<keyword evidence="8" id="KW-1185">Reference proteome</keyword>
<feature type="domain" description="Major facilitator superfamily (MFS) profile" evidence="6">
    <location>
        <begin position="1"/>
        <end position="375"/>
    </location>
</feature>
<evidence type="ECO:0000256" key="5">
    <source>
        <dbReference type="SAM" id="Phobius"/>
    </source>
</evidence>
<evidence type="ECO:0000256" key="2">
    <source>
        <dbReference type="ARBA" id="ARBA00022692"/>
    </source>
</evidence>
<dbReference type="GO" id="GO:0022857">
    <property type="term" value="F:transmembrane transporter activity"/>
    <property type="evidence" value="ECO:0007669"/>
    <property type="project" value="InterPro"/>
</dbReference>
<comment type="caution">
    <text evidence="7">The sequence shown here is derived from an EMBL/GenBank/DDBJ whole genome shotgun (WGS) entry which is preliminary data.</text>
</comment>
<keyword evidence="2 5" id="KW-0812">Transmembrane</keyword>
<accession>A0A835L6N5</accession>
<evidence type="ECO:0000256" key="3">
    <source>
        <dbReference type="ARBA" id="ARBA00022989"/>
    </source>
</evidence>
<dbReference type="GO" id="GO:0016020">
    <property type="term" value="C:membrane"/>
    <property type="evidence" value="ECO:0007669"/>
    <property type="project" value="UniProtKB-SubCell"/>
</dbReference>
<feature type="transmembrane region" description="Helical" evidence="5">
    <location>
        <begin position="284"/>
        <end position="308"/>
    </location>
</feature>
<comment type="subcellular location">
    <subcellularLocation>
        <location evidence="1">Membrane</location>
        <topology evidence="1">Multi-pass membrane protein</topology>
    </subcellularLocation>
</comment>
<reference evidence="7" key="1">
    <citation type="submission" date="2020-08" db="EMBL/GenBank/DDBJ databases">
        <title>Spodoptera exigua strain:BAW_Kor-Di-RS1 Genome sequencing and assembly.</title>
        <authorList>
            <person name="Kim J."/>
            <person name="Nam H.Y."/>
            <person name="Kwon M."/>
            <person name="Choi J.H."/>
            <person name="Cho S.R."/>
            <person name="Kim G.-H."/>
        </authorList>
    </citation>
    <scope>NUCLEOTIDE SEQUENCE</scope>
    <source>
        <strain evidence="7">BAW_Kor-Di-RS1</strain>
        <tissue evidence="7">Whole-body</tissue>
    </source>
</reference>
<dbReference type="InterPro" id="IPR050549">
    <property type="entry name" value="MFS_Trehalose_Transporter"/>
</dbReference>
<dbReference type="PROSITE" id="PS50850">
    <property type="entry name" value="MFS"/>
    <property type="match status" value="1"/>
</dbReference>
<feature type="transmembrane region" description="Helical" evidence="5">
    <location>
        <begin position="104"/>
        <end position="125"/>
    </location>
</feature>
<dbReference type="PROSITE" id="PS00216">
    <property type="entry name" value="SUGAR_TRANSPORT_1"/>
    <property type="match status" value="1"/>
</dbReference>
<dbReference type="PANTHER" id="PTHR48021">
    <property type="match status" value="1"/>
</dbReference>
<feature type="transmembrane region" description="Helical" evidence="5">
    <location>
        <begin position="195"/>
        <end position="215"/>
    </location>
</feature>
<keyword evidence="3 5" id="KW-1133">Transmembrane helix</keyword>
<sequence length="422" mass="46845">MSPSVFTLFSSIGCLISGYVADWLGRRVTIVACQAPICIGWLCTGFSKRRAITGIGSGMALAPPRIYCSEISLPNMRGVIGACSSLSVSIGIAIQAGLGKYLNWPVICYICSFYTVTNFICFLFLPETPFFMLKTKSLDEARAALAHFRARDYDLDKEIDQMRKFKEANDIRKISARERLSLLFKPSAYKPFTMVVVYIFISQIAGTSGVPIWAVEMLTIAKSSVDVDTGNFLMCLTRLVINCLTVILIFKTGRKPLAHVSALGVAVISLVIAIYTSIHKEPSLAPQILFMIYMAFASIGYYLIPFLIASEIYPLQVRGILGGFTVSVTGILMFGCLILTPYLLDSLGLTYMMVIFGLMSLLGVAYIYVFVPETKDLTLQEIEDYYNKRIPALVSQRRLQTLQDIGARRNKTDINVVERKSI</sequence>
<feature type="transmembrane region" description="Helical" evidence="5">
    <location>
        <begin position="350"/>
        <end position="371"/>
    </location>
</feature>
<organism evidence="7 8">
    <name type="scientific">Spodoptera exigua</name>
    <name type="common">Beet armyworm</name>
    <name type="synonym">Noctua fulgens</name>
    <dbReference type="NCBI Taxonomy" id="7107"/>
    <lineage>
        <taxon>Eukaryota</taxon>
        <taxon>Metazoa</taxon>
        <taxon>Ecdysozoa</taxon>
        <taxon>Arthropoda</taxon>
        <taxon>Hexapoda</taxon>
        <taxon>Insecta</taxon>
        <taxon>Pterygota</taxon>
        <taxon>Neoptera</taxon>
        <taxon>Endopterygota</taxon>
        <taxon>Lepidoptera</taxon>
        <taxon>Glossata</taxon>
        <taxon>Ditrysia</taxon>
        <taxon>Noctuoidea</taxon>
        <taxon>Noctuidae</taxon>
        <taxon>Amphipyrinae</taxon>
        <taxon>Spodoptera</taxon>
    </lineage>
</organism>
<evidence type="ECO:0000256" key="4">
    <source>
        <dbReference type="ARBA" id="ARBA00023136"/>
    </source>
</evidence>
<evidence type="ECO:0000259" key="6">
    <source>
        <dbReference type="PROSITE" id="PS50850"/>
    </source>
</evidence>
<dbReference type="Proteomes" id="UP000648187">
    <property type="component" value="Unassembled WGS sequence"/>
</dbReference>
<dbReference type="Gene3D" id="1.20.1250.20">
    <property type="entry name" value="MFS general substrate transporter like domains"/>
    <property type="match status" value="1"/>
</dbReference>
<evidence type="ECO:0000313" key="7">
    <source>
        <dbReference type="EMBL" id="KAF9411738.1"/>
    </source>
</evidence>
<dbReference type="InterPro" id="IPR005828">
    <property type="entry name" value="MFS_sugar_transport-like"/>
</dbReference>
<dbReference type="InterPro" id="IPR005829">
    <property type="entry name" value="Sugar_transporter_CS"/>
</dbReference>
<dbReference type="Pfam" id="PF00083">
    <property type="entry name" value="Sugar_tr"/>
    <property type="match status" value="1"/>
</dbReference>
<name>A0A835L6N5_SPOEX</name>
<dbReference type="InterPro" id="IPR020846">
    <property type="entry name" value="MFS_dom"/>
</dbReference>
<feature type="transmembrane region" description="Helical" evidence="5">
    <location>
        <begin position="257"/>
        <end position="278"/>
    </location>
</feature>
<keyword evidence="4 5" id="KW-0472">Membrane</keyword>